<dbReference type="PANTHER" id="PTHR42535">
    <property type="entry name" value="OOKINETE PROTEIN, PUTATIVE-RELATED"/>
    <property type="match status" value="1"/>
</dbReference>
<evidence type="ECO:0000256" key="1">
    <source>
        <dbReference type="ARBA" id="ARBA00022729"/>
    </source>
</evidence>
<feature type="domain" description="LamG-like jellyroll fold" evidence="3">
    <location>
        <begin position="513"/>
        <end position="659"/>
    </location>
</feature>
<dbReference type="Pfam" id="PF21722">
    <property type="entry name" value="Gly_rich_2"/>
    <property type="match status" value="1"/>
</dbReference>
<accession>A0A0G0ZD97</accession>
<dbReference type="Proteomes" id="UP000034036">
    <property type="component" value="Unassembled WGS sequence"/>
</dbReference>
<name>A0A0G0ZD97_9BACT</name>
<dbReference type="PANTHER" id="PTHR42535:SF2">
    <property type="entry name" value="CHROMOSOME UNDETERMINED SCAFFOLD_146, WHOLE GENOME SHOTGUN SEQUENCE"/>
    <property type="match status" value="1"/>
</dbReference>
<evidence type="ECO:0000313" key="5">
    <source>
        <dbReference type="Proteomes" id="UP000034036"/>
    </source>
</evidence>
<proteinExistence type="predicted"/>
<evidence type="ECO:0000259" key="3">
    <source>
        <dbReference type="SMART" id="SM00560"/>
    </source>
</evidence>
<sequence>MKIKALKNLLKIGNWKLEITLLALLIFVFMPKAVDAALIIQAPKYIGLTNGLVGYWSFDGKDMAGVTAYDRSGNANNGTLTNGPTRAIGKIGQGLSFDGVDDVIDAGTNITPKANGISGSAWVNMLGVADIANDDRVVMSLWTTGSTGNFNFGVGDYGLANDNRLSFTANPDDTWPNVLSTGTINLNGWQHIAFTYDGSNVRFYFNGTLDSSPVFSTSLLTTAGQRFVLGNVNLTNTDNNFQGYLDDVRVYNRALSGDEIKRLYKIGATLKINTSINNDSLTRELVGYWSFDGKDMAGVTAYDRSGNANNGTLTNGPTRAQGKIGQGLDFNAGSQKSILSTDFSSTQGSGNFYYQYFDTSYHNMTYNAADSCWTYDGNPVGAGNEYLRVCSNGVSHPGGTLGDAAVTWQAPSTQSVYYKAVLSDGDGGGGDGIVFKILNNSTELSSNTYANGFTEQTLTGSVSMTAGDQLHFRINKNANNDYDGTNLAIYVYPGGVADDYVNMGDVNALDGISQMTISAWAKPSALYPFVNVVSKSETGGGGIVILTDGSIDGCSGDSRNVIVAVAGECGYTTSNFLQAGTWGLWTMVYDGTQTGDSSRMKFYFNGVEQSLSFFGSVPATTASNAYNLRIGADSANNHISNFIGSIDDIRIYTRALSADEIKRLYKIGGTFKINTTLPSAKLSLEIPGLVGYWSFDGPDMVATSTGSAALDRSGNNKAGFLLGADGASCPGGGTKTVTTAGTFTFPTSWSGFEACVTATAEVWGGGGAGAGGTTDDSGGYSGGGGGAYAKKTSIAVSNGVTYNGKVGSAGTGSTGAGTAGGDSWFNDDGSATVCSDSGASVCAKGGKGGSGATSNGLGGEQVGNTGSIGGTINAGGNGGDGVAVDAMGAGGGGGGAGDANPGGTGGDGQNPCVAGTAGSGGSTGGGNGGAGGACGEANGVAGTAPGGGGGGAEIDDSTNHSGGAGSAGKAIISFEALAGTTGSAPKLDIGRVGQGLEFNGTNSYISVGNAGSVGTIAFWIKVASTTASQKIIDIDGTDMIETNSSSVVTATSFPVGTTVWLDGSTASATLTSGWHHVAITSSGVTASDMDIGRAASSYCGCKIDDVRIYDRALTADEIKRLYNLGR</sequence>
<evidence type="ECO:0000256" key="2">
    <source>
        <dbReference type="ARBA" id="ARBA00023157"/>
    </source>
</evidence>
<dbReference type="PATRIC" id="fig|1618659.3.peg.783"/>
<dbReference type="STRING" id="1618659.UV11_C0026G0002"/>
<dbReference type="InterPro" id="IPR049304">
    <property type="entry name" value="Gly_rich_dom"/>
</dbReference>
<reference evidence="4 5" key="1">
    <citation type="journal article" date="2015" name="Nature">
        <title>rRNA introns, odd ribosomes, and small enigmatic genomes across a large radiation of phyla.</title>
        <authorList>
            <person name="Brown C.T."/>
            <person name="Hug L.A."/>
            <person name="Thomas B.C."/>
            <person name="Sharon I."/>
            <person name="Castelle C.J."/>
            <person name="Singh A."/>
            <person name="Wilkins M.J."/>
            <person name="Williams K.H."/>
            <person name="Banfield J.F."/>
        </authorList>
    </citation>
    <scope>NUCLEOTIDE SEQUENCE [LARGE SCALE GENOMIC DNA]</scope>
</reference>
<evidence type="ECO:0000313" key="4">
    <source>
        <dbReference type="EMBL" id="KKS46677.1"/>
    </source>
</evidence>
<dbReference type="EMBL" id="LCDF01000026">
    <property type="protein sequence ID" value="KKS46677.1"/>
    <property type="molecule type" value="Genomic_DNA"/>
</dbReference>
<keyword evidence="2" id="KW-1015">Disulfide bond</keyword>
<dbReference type="InterPro" id="IPR006558">
    <property type="entry name" value="LamG-like"/>
</dbReference>
<dbReference type="Pfam" id="PF13385">
    <property type="entry name" value="Laminin_G_3"/>
    <property type="match status" value="2"/>
</dbReference>
<dbReference type="SUPFAM" id="SSF49899">
    <property type="entry name" value="Concanavalin A-like lectins/glucanases"/>
    <property type="match status" value="3"/>
</dbReference>
<protein>
    <recommendedName>
        <fullName evidence="3">LamG-like jellyroll fold domain-containing protein</fullName>
    </recommendedName>
</protein>
<comment type="caution">
    <text evidence="4">The sequence shown here is derived from an EMBL/GenBank/DDBJ whole genome shotgun (WGS) entry which is preliminary data.</text>
</comment>
<keyword evidence="1" id="KW-0732">Signal</keyword>
<dbReference type="InterPro" id="IPR013320">
    <property type="entry name" value="ConA-like_dom_sf"/>
</dbReference>
<dbReference type="SMART" id="SM00560">
    <property type="entry name" value="LamGL"/>
    <property type="match status" value="1"/>
</dbReference>
<gene>
    <name evidence="4" type="ORF">UV11_C0026G0002</name>
</gene>
<dbReference type="AlphaFoldDB" id="A0A0G0ZD97"/>
<dbReference type="Gene3D" id="2.60.120.200">
    <property type="match status" value="4"/>
</dbReference>
<organism evidence="4 5">
    <name type="scientific">Candidatus Giovannonibacteria bacterium GW2011_GWF2_42_19</name>
    <dbReference type="NCBI Taxonomy" id="1618659"/>
    <lineage>
        <taxon>Bacteria</taxon>
        <taxon>Candidatus Giovannoniibacteriota</taxon>
    </lineage>
</organism>